<feature type="region of interest" description="Disordered" evidence="1">
    <location>
        <begin position="1"/>
        <end position="53"/>
    </location>
</feature>
<dbReference type="HOGENOM" id="CLU_2232581_0_0_0"/>
<reference evidence="2 3" key="1">
    <citation type="journal article" date="2014" name="PLoS ONE">
        <title>The first complete genome sequence of the class fimbriimonadia in the phylum armatimonadetes.</title>
        <authorList>
            <person name="Hu Z.Y."/>
            <person name="Wang Y.Z."/>
            <person name="Im W.T."/>
            <person name="Wang S.Y."/>
            <person name="Zhao G.P."/>
            <person name="Zheng H.J."/>
            <person name="Quan Z.X."/>
        </authorList>
    </citation>
    <scope>NUCLEOTIDE SEQUENCE [LARGE SCALE GENOMIC DNA]</scope>
    <source>
        <strain evidence="2">Gsoil 348</strain>
    </source>
</reference>
<evidence type="ECO:0000313" key="3">
    <source>
        <dbReference type="Proteomes" id="UP000027982"/>
    </source>
</evidence>
<feature type="compositionally biased region" description="Basic and acidic residues" evidence="1">
    <location>
        <begin position="1"/>
        <end position="13"/>
    </location>
</feature>
<dbReference type="KEGG" id="fgi:OP10G_0714"/>
<gene>
    <name evidence="2" type="ORF">OP10G_0714</name>
</gene>
<name>A0A068NL01_FIMGI</name>
<sequence>MPERHAAPLERPRKGFSGDGRRRDLVDRRIGQREDEAAAGLPADAQHDVRPTERRRRLCGGDWNWSAPNRDLAYRGLVSGSPHSLGIGIFHPDLQGTRCRCFVKN</sequence>
<keyword evidence="3" id="KW-1185">Reference proteome</keyword>
<protein>
    <submittedName>
        <fullName evidence="2">Uncharacterized protein</fullName>
    </submittedName>
</protein>
<evidence type="ECO:0000256" key="1">
    <source>
        <dbReference type="SAM" id="MobiDB-lite"/>
    </source>
</evidence>
<dbReference type="Proteomes" id="UP000027982">
    <property type="component" value="Chromosome"/>
</dbReference>
<organism evidence="2 3">
    <name type="scientific">Fimbriimonas ginsengisoli Gsoil 348</name>
    <dbReference type="NCBI Taxonomy" id="661478"/>
    <lineage>
        <taxon>Bacteria</taxon>
        <taxon>Bacillati</taxon>
        <taxon>Armatimonadota</taxon>
        <taxon>Fimbriimonadia</taxon>
        <taxon>Fimbriimonadales</taxon>
        <taxon>Fimbriimonadaceae</taxon>
        <taxon>Fimbriimonas</taxon>
    </lineage>
</organism>
<accession>A0A068NL01</accession>
<evidence type="ECO:0000313" key="2">
    <source>
        <dbReference type="EMBL" id="AIE84082.1"/>
    </source>
</evidence>
<proteinExistence type="predicted"/>
<dbReference type="EMBL" id="CP007139">
    <property type="protein sequence ID" value="AIE84082.1"/>
    <property type="molecule type" value="Genomic_DNA"/>
</dbReference>
<dbReference type="AlphaFoldDB" id="A0A068NL01"/>
<feature type="compositionally biased region" description="Basic and acidic residues" evidence="1">
    <location>
        <begin position="19"/>
        <end position="36"/>
    </location>
</feature>